<evidence type="ECO:0000313" key="8">
    <source>
        <dbReference type="Proteomes" id="UP000449846"/>
    </source>
</evidence>
<dbReference type="EMBL" id="WMIG01000023">
    <property type="protein sequence ID" value="MTH61969.1"/>
    <property type="molecule type" value="Genomic_DNA"/>
</dbReference>
<keyword evidence="3 6" id="KW-0812">Transmembrane</keyword>
<name>A0A844HS28_9RHOB</name>
<dbReference type="OrthoDB" id="9795496at2"/>
<sequence>MLFLTFLIACGAAAATGLIFKPDSWYDELVKPPFTPPRWVFPVAWSLLYILIAWAAARLAVLPGTGFVLALWSAQIALNTLWTPVFFGARKPDWALGVIAALWVVVAVMAIAAFWHDLLAGMVFLAYLGWLSFATVLNLHIWQENRDSEAA</sequence>
<feature type="transmembrane region" description="Helical" evidence="6">
    <location>
        <begin position="64"/>
        <end position="82"/>
    </location>
</feature>
<dbReference type="CDD" id="cd15904">
    <property type="entry name" value="TSPO_MBR"/>
    <property type="match status" value="1"/>
</dbReference>
<evidence type="ECO:0000256" key="4">
    <source>
        <dbReference type="ARBA" id="ARBA00022989"/>
    </source>
</evidence>
<evidence type="ECO:0000256" key="3">
    <source>
        <dbReference type="ARBA" id="ARBA00022692"/>
    </source>
</evidence>
<organism evidence="7 8">
    <name type="scientific">Paracoccus litorisediminis</name>
    <dbReference type="NCBI Taxonomy" id="2006130"/>
    <lineage>
        <taxon>Bacteria</taxon>
        <taxon>Pseudomonadati</taxon>
        <taxon>Pseudomonadota</taxon>
        <taxon>Alphaproteobacteria</taxon>
        <taxon>Rhodobacterales</taxon>
        <taxon>Paracoccaceae</taxon>
        <taxon>Paracoccus</taxon>
    </lineage>
</organism>
<dbReference type="AlphaFoldDB" id="A0A844HS28"/>
<dbReference type="PIRSF" id="PIRSF005859">
    <property type="entry name" value="PBR"/>
    <property type="match status" value="1"/>
</dbReference>
<dbReference type="FunFam" id="1.20.1260.100:FF:000001">
    <property type="entry name" value="translocator protein 2"/>
    <property type="match status" value="1"/>
</dbReference>
<dbReference type="InterPro" id="IPR038330">
    <property type="entry name" value="TspO/MBR-related_sf"/>
</dbReference>
<accession>A0A844HS28</accession>
<protein>
    <submittedName>
        <fullName evidence="7">Sensory protein TspO</fullName>
    </submittedName>
</protein>
<evidence type="ECO:0000256" key="2">
    <source>
        <dbReference type="ARBA" id="ARBA00007524"/>
    </source>
</evidence>
<evidence type="ECO:0000256" key="5">
    <source>
        <dbReference type="ARBA" id="ARBA00023136"/>
    </source>
</evidence>
<keyword evidence="8" id="KW-1185">Reference proteome</keyword>
<feature type="transmembrane region" description="Helical" evidence="6">
    <location>
        <begin position="39"/>
        <end position="57"/>
    </location>
</feature>
<evidence type="ECO:0000256" key="6">
    <source>
        <dbReference type="SAM" id="Phobius"/>
    </source>
</evidence>
<dbReference type="Gene3D" id="1.20.1260.100">
    <property type="entry name" value="TspO/MBR protein"/>
    <property type="match status" value="1"/>
</dbReference>
<comment type="similarity">
    <text evidence="2">Belongs to the TspO/BZRP family.</text>
</comment>
<keyword evidence="4 6" id="KW-1133">Transmembrane helix</keyword>
<evidence type="ECO:0000256" key="1">
    <source>
        <dbReference type="ARBA" id="ARBA00004141"/>
    </source>
</evidence>
<feature type="transmembrane region" description="Helical" evidence="6">
    <location>
        <begin position="122"/>
        <end position="142"/>
    </location>
</feature>
<keyword evidence="5 6" id="KW-0472">Membrane</keyword>
<reference evidence="7 8" key="1">
    <citation type="submission" date="2019-11" db="EMBL/GenBank/DDBJ databases">
        <authorList>
            <person name="Dong K."/>
        </authorList>
    </citation>
    <scope>NUCLEOTIDE SEQUENCE [LARGE SCALE GENOMIC DNA]</scope>
    <source>
        <strain evidence="7 8">NBRC 112902</strain>
    </source>
</reference>
<evidence type="ECO:0000313" key="7">
    <source>
        <dbReference type="EMBL" id="MTH61969.1"/>
    </source>
</evidence>
<comment type="caution">
    <text evidence="7">The sequence shown here is derived from an EMBL/GenBank/DDBJ whole genome shotgun (WGS) entry which is preliminary data.</text>
</comment>
<dbReference type="PANTHER" id="PTHR10057:SF0">
    <property type="entry name" value="TRANSLOCATOR PROTEIN"/>
    <property type="match status" value="1"/>
</dbReference>
<dbReference type="Pfam" id="PF03073">
    <property type="entry name" value="TspO_MBR"/>
    <property type="match status" value="1"/>
</dbReference>
<dbReference type="InterPro" id="IPR004307">
    <property type="entry name" value="TspO_MBR"/>
</dbReference>
<gene>
    <name evidence="7" type="ORF">GL300_22490</name>
</gene>
<dbReference type="GO" id="GO:0033013">
    <property type="term" value="P:tetrapyrrole metabolic process"/>
    <property type="evidence" value="ECO:0007669"/>
    <property type="project" value="UniProtKB-ARBA"/>
</dbReference>
<dbReference type="RefSeq" id="WP_155041921.1">
    <property type="nucleotide sequence ID" value="NZ_WMIG01000023.1"/>
</dbReference>
<dbReference type="Proteomes" id="UP000449846">
    <property type="component" value="Unassembled WGS sequence"/>
</dbReference>
<dbReference type="PANTHER" id="PTHR10057">
    <property type="entry name" value="PERIPHERAL-TYPE BENZODIAZEPINE RECEPTOR"/>
    <property type="match status" value="1"/>
</dbReference>
<feature type="transmembrane region" description="Helical" evidence="6">
    <location>
        <begin position="94"/>
        <end position="115"/>
    </location>
</feature>
<dbReference type="NCBIfam" id="NF047825">
    <property type="entry name" value="T-richsensTspOAlph"/>
    <property type="match status" value="1"/>
</dbReference>
<dbReference type="GO" id="GO:0016020">
    <property type="term" value="C:membrane"/>
    <property type="evidence" value="ECO:0007669"/>
    <property type="project" value="UniProtKB-SubCell"/>
</dbReference>
<proteinExistence type="inferred from homology"/>
<comment type="subcellular location">
    <subcellularLocation>
        <location evidence="1">Membrane</location>
        <topology evidence="1">Multi-pass membrane protein</topology>
    </subcellularLocation>
</comment>